<dbReference type="RefSeq" id="WP_229722281.1">
    <property type="nucleotide sequence ID" value="NZ_BMFK01000005.1"/>
</dbReference>
<evidence type="ECO:0000313" key="1">
    <source>
        <dbReference type="EMBL" id="GGE83155.1"/>
    </source>
</evidence>
<dbReference type="Proteomes" id="UP000605259">
    <property type="component" value="Unassembled WGS sequence"/>
</dbReference>
<protein>
    <submittedName>
        <fullName evidence="1">Spore protease YyaC</fullName>
    </submittedName>
</protein>
<proteinExistence type="predicted"/>
<dbReference type="EMBL" id="BMFK01000005">
    <property type="protein sequence ID" value="GGE83155.1"/>
    <property type="molecule type" value="Genomic_DNA"/>
</dbReference>
<dbReference type="SUPFAM" id="SSF53163">
    <property type="entry name" value="HybD-like"/>
    <property type="match status" value="1"/>
</dbReference>
<accession>A0A917AX21</accession>
<dbReference type="NCBIfam" id="TIGR02841">
    <property type="entry name" value="spore_YyaC"/>
    <property type="match status" value="1"/>
</dbReference>
<dbReference type="GO" id="GO:0006508">
    <property type="term" value="P:proteolysis"/>
    <property type="evidence" value="ECO:0007669"/>
    <property type="project" value="UniProtKB-KW"/>
</dbReference>
<organism evidence="1 2">
    <name type="scientific">Priestia taiwanensis</name>
    <dbReference type="NCBI Taxonomy" id="1347902"/>
    <lineage>
        <taxon>Bacteria</taxon>
        <taxon>Bacillati</taxon>
        <taxon>Bacillota</taxon>
        <taxon>Bacilli</taxon>
        <taxon>Bacillales</taxon>
        <taxon>Bacillaceae</taxon>
        <taxon>Priestia</taxon>
    </lineage>
</organism>
<name>A0A917AX21_9BACI</name>
<sequence>MNLRNFRFKLPIFDMSAIHYENINATRTIQETLQAFISPFVGQPLVLVCIGTDRSTGDCLGPLIGTKLIEKSISNFHVFGTLENPVHALNLVETVEDIKSKFHHPFIIGIDACLGNIRNIGNITIGKGPVKPGAAVKKDLPEVGNIHITGTVNISGFMEFAVLQNTRLNTVMKMAEVIASGIRKVDIELQQDVFRIDKK</sequence>
<keyword evidence="1" id="KW-0378">Hydrolase</keyword>
<evidence type="ECO:0000313" key="2">
    <source>
        <dbReference type="Proteomes" id="UP000605259"/>
    </source>
</evidence>
<dbReference type="GO" id="GO:0008233">
    <property type="term" value="F:peptidase activity"/>
    <property type="evidence" value="ECO:0007669"/>
    <property type="project" value="UniProtKB-KW"/>
</dbReference>
<reference evidence="1" key="1">
    <citation type="journal article" date="2014" name="Int. J. Syst. Evol. Microbiol.">
        <title>Complete genome sequence of Corynebacterium casei LMG S-19264T (=DSM 44701T), isolated from a smear-ripened cheese.</title>
        <authorList>
            <consortium name="US DOE Joint Genome Institute (JGI-PGF)"/>
            <person name="Walter F."/>
            <person name="Albersmeier A."/>
            <person name="Kalinowski J."/>
            <person name="Ruckert C."/>
        </authorList>
    </citation>
    <scope>NUCLEOTIDE SEQUENCE</scope>
    <source>
        <strain evidence="1">CGMCC 1.12698</strain>
    </source>
</reference>
<comment type="caution">
    <text evidence="1">The sequence shown here is derived from an EMBL/GenBank/DDBJ whole genome shotgun (WGS) entry which is preliminary data.</text>
</comment>
<gene>
    <name evidence="1" type="ORF">GCM10007140_35880</name>
</gene>
<dbReference type="InterPro" id="IPR009665">
    <property type="entry name" value="YyaC"/>
</dbReference>
<dbReference type="Pfam" id="PF06866">
    <property type="entry name" value="DUF1256"/>
    <property type="match status" value="1"/>
</dbReference>
<keyword evidence="2" id="KW-1185">Reference proteome</keyword>
<dbReference type="AlphaFoldDB" id="A0A917AX21"/>
<keyword evidence="1" id="KW-0645">Protease</keyword>
<dbReference type="InterPro" id="IPR023430">
    <property type="entry name" value="Pept_HybD-like_dom_sf"/>
</dbReference>
<reference evidence="1" key="2">
    <citation type="submission" date="2020-09" db="EMBL/GenBank/DDBJ databases">
        <authorList>
            <person name="Sun Q."/>
            <person name="Zhou Y."/>
        </authorList>
    </citation>
    <scope>NUCLEOTIDE SEQUENCE</scope>
    <source>
        <strain evidence="1">CGMCC 1.12698</strain>
    </source>
</reference>